<dbReference type="RefSeq" id="WP_184880540.1">
    <property type="nucleotide sequence ID" value="NZ_BOOV01000016.1"/>
</dbReference>
<proteinExistence type="predicted"/>
<reference evidence="1 2" key="1">
    <citation type="submission" date="2020-08" db="EMBL/GenBank/DDBJ databases">
        <title>Sequencing the genomes of 1000 actinobacteria strains.</title>
        <authorList>
            <person name="Klenk H.-P."/>
        </authorList>
    </citation>
    <scope>NUCLEOTIDE SEQUENCE [LARGE SCALE GENOMIC DNA]</scope>
    <source>
        <strain evidence="1 2">DSM 45784</strain>
    </source>
</reference>
<comment type="caution">
    <text evidence="1">The sequence shown here is derived from an EMBL/GenBank/DDBJ whole genome shotgun (WGS) entry which is preliminary data.</text>
</comment>
<dbReference type="InterPro" id="IPR002591">
    <property type="entry name" value="Phosphodiest/P_Trfase"/>
</dbReference>
<dbReference type="InterPro" id="IPR017850">
    <property type="entry name" value="Alkaline_phosphatase_core_sf"/>
</dbReference>
<gene>
    <name evidence="1" type="ORF">BJ982_003004</name>
</gene>
<evidence type="ECO:0000313" key="2">
    <source>
        <dbReference type="Proteomes" id="UP000542210"/>
    </source>
</evidence>
<accession>A0A7W7D725</accession>
<keyword evidence="1" id="KW-0687">Ribonucleoprotein</keyword>
<evidence type="ECO:0000313" key="1">
    <source>
        <dbReference type="EMBL" id="MBB4701460.1"/>
    </source>
</evidence>
<dbReference type="EMBL" id="JACHND010000001">
    <property type="protein sequence ID" value="MBB4701460.1"/>
    <property type="molecule type" value="Genomic_DNA"/>
</dbReference>
<dbReference type="SUPFAM" id="SSF53649">
    <property type="entry name" value="Alkaline phosphatase-like"/>
    <property type="match status" value="1"/>
</dbReference>
<sequence>MLDELDRAARGIVVLAVDGLSWRTARESWRDAALETLTSTFPSTSATAWMTAVTGVPLTGHLVAGAACRSPADDALVDLIHGTVLAGPRDAPEPVAPGRPASPDVLVRHPTVFETAASRARAAVLAREVGALGGPWADALLQGAERIPGPGPRALAADAADPVRMAEAVAGDVEAALTAHRADVPLLLWTYVNLDEHVHRHGYDARARRAVEQLERHARSWARRGWTVLAHADHGQTPCAPDPELEAAWARVDTPELCRLPAGGAGRVRWLYPREGRTGEVRERLAAALDGHALVVPVDDLPGLGLTGLTPALRERIGGVVALATSPGFPLPVAGVAWEHGALSPDEMLVPLAVWR</sequence>
<dbReference type="Gene3D" id="3.40.720.10">
    <property type="entry name" value="Alkaline Phosphatase, subunit A"/>
    <property type="match status" value="1"/>
</dbReference>
<dbReference type="GO" id="GO:0005840">
    <property type="term" value="C:ribosome"/>
    <property type="evidence" value="ECO:0007669"/>
    <property type="project" value="UniProtKB-KW"/>
</dbReference>
<dbReference type="Pfam" id="PF01663">
    <property type="entry name" value="Phosphodiest"/>
    <property type="match status" value="1"/>
</dbReference>
<dbReference type="AlphaFoldDB" id="A0A7W7D725"/>
<organism evidence="1 2">
    <name type="scientific">Sphaerisporangium siamense</name>
    <dbReference type="NCBI Taxonomy" id="795645"/>
    <lineage>
        <taxon>Bacteria</taxon>
        <taxon>Bacillati</taxon>
        <taxon>Actinomycetota</taxon>
        <taxon>Actinomycetes</taxon>
        <taxon>Streptosporangiales</taxon>
        <taxon>Streptosporangiaceae</taxon>
        <taxon>Sphaerisporangium</taxon>
    </lineage>
</organism>
<keyword evidence="1" id="KW-0689">Ribosomal protein</keyword>
<name>A0A7W7D725_9ACTN</name>
<keyword evidence="2" id="KW-1185">Reference proteome</keyword>
<dbReference type="Proteomes" id="UP000542210">
    <property type="component" value="Unassembled WGS sequence"/>
</dbReference>
<protein>
    <submittedName>
        <fullName evidence="1">Ribosomal protein S15P/S13E</fullName>
    </submittedName>
</protein>